<protein>
    <submittedName>
        <fullName evidence="1">Uncharacterized protein</fullName>
    </submittedName>
</protein>
<organism evidence="1 2">
    <name type="scientific">Candidatus Staskawiczbacteria bacterium RIFCSPLOWO2_01_FULL_33_9</name>
    <dbReference type="NCBI Taxonomy" id="1802211"/>
    <lineage>
        <taxon>Bacteria</taxon>
        <taxon>Candidatus Staskawicziibacteriota</taxon>
    </lineage>
</organism>
<dbReference type="EMBL" id="MHOX01000019">
    <property type="protein sequence ID" value="OGZ71014.1"/>
    <property type="molecule type" value="Genomic_DNA"/>
</dbReference>
<dbReference type="Proteomes" id="UP000176308">
    <property type="component" value="Unassembled WGS sequence"/>
</dbReference>
<accession>A0A1G2I878</accession>
<reference evidence="1 2" key="1">
    <citation type="journal article" date="2016" name="Nat. Commun.">
        <title>Thousands of microbial genomes shed light on interconnected biogeochemical processes in an aquifer system.</title>
        <authorList>
            <person name="Anantharaman K."/>
            <person name="Brown C.T."/>
            <person name="Hug L.A."/>
            <person name="Sharon I."/>
            <person name="Castelle C.J."/>
            <person name="Probst A.J."/>
            <person name="Thomas B.C."/>
            <person name="Singh A."/>
            <person name="Wilkins M.J."/>
            <person name="Karaoz U."/>
            <person name="Brodie E.L."/>
            <person name="Williams K.H."/>
            <person name="Hubbard S.S."/>
            <person name="Banfield J.F."/>
        </authorList>
    </citation>
    <scope>NUCLEOTIDE SEQUENCE [LARGE SCALE GENOMIC DNA]</scope>
</reference>
<sequence length="86" mass="10138">MDDGFIYLVLQQTIGLITVLFKENKSKTLEDKFGISGYEYKELEGEYDRQMKEYDKFGLSMPYDLGGLVEKYKLYKANREVCKIEE</sequence>
<comment type="caution">
    <text evidence="1">The sequence shown here is derived from an EMBL/GenBank/DDBJ whole genome shotgun (WGS) entry which is preliminary data.</text>
</comment>
<evidence type="ECO:0000313" key="1">
    <source>
        <dbReference type="EMBL" id="OGZ71014.1"/>
    </source>
</evidence>
<evidence type="ECO:0000313" key="2">
    <source>
        <dbReference type="Proteomes" id="UP000176308"/>
    </source>
</evidence>
<dbReference type="AlphaFoldDB" id="A0A1G2I878"/>
<gene>
    <name evidence="1" type="ORF">A2904_01505</name>
</gene>
<proteinExistence type="predicted"/>
<name>A0A1G2I878_9BACT</name>